<keyword evidence="2 8" id="KW-0732">Signal</keyword>
<reference evidence="9" key="1">
    <citation type="submission" date="2022-06" db="EMBL/GenBank/DDBJ databases">
        <title>A novel DMS-producing enzyme.</title>
        <authorList>
            <person name="Zhang Y."/>
        </authorList>
    </citation>
    <scope>NUCLEOTIDE SEQUENCE</scope>
    <source>
        <strain evidence="9">RT37</strain>
    </source>
</reference>
<dbReference type="AlphaFoldDB" id="A0AAU7KI73"/>
<sequence>MNRLVKVLRPALLPALLLALMALAGCGQKGPLYLPGDEEAAERYGPRETVEDEQGEEDSQESDQSATEDES</sequence>
<evidence type="ECO:0000313" key="9">
    <source>
        <dbReference type="EMBL" id="XBO71284.1"/>
    </source>
</evidence>
<evidence type="ECO:0000256" key="8">
    <source>
        <dbReference type="SAM" id="SignalP"/>
    </source>
</evidence>
<feature type="compositionally biased region" description="Acidic residues" evidence="7">
    <location>
        <begin position="50"/>
        <end position="71"/>
    </location>
</feature>
<evidence type="ECO:0000256" key="6">
    <source>
        <dbReference type="ARBA" id="ARBA00023288"/>
    </source>
</evidence>
<keyword evidence="3" id="KW-0472">Membrane</keyword>
<dbReference type="PROSITE" id="PS51257">
    <property type="entry name" value="PROKAR_LIPOPROTEIN"/>
    <property type="match status" value="1"/>
</dbReference>
<organism evidence="9">
    <name type="scientific">Halomonas sp. RT37</name>
    <dbReference type="NCBI Taxonomy" id="2950872"/>
    <lineage>
        <taxon>Bacteria</taxon>
        <taxon>Pseudomonadati</taxon>
        <taxon>Pseudomonadota</taxon>
        <taxon>Gammaproteobacteria</taxon>
        <taxon>Oceanospirillales</taxon>
        <taxon>Halomonadaceae</taxon>
        <taxon>Halomonas</taxon>
    </lineage>
</organism>
<evidence type="ECO:0000256" key="1">
    <source>
        <dbReference type="ARBA" id="ARBA00004459"/>
    </source>
</evidence>
<evidence type="ECO:0000256" key="5">
    <source>
        <dbReference type="ARBA" id="ARBA00023237"/>
    </source>
</evidence>
<dbReference type="NCBIfam" id="NF047847">
    <property type="entry name" value="SS_mature_LptM"/>
    <property type="match status" value="1"/>
</dbReference>
<evidence type="ECO:0000256" key="3">
    <source>
        <dbReference type="ARBA" id="ARBA00023136"/>
    </source>
</evidence>
<feature type="region of interest" description="Disordered" evidence="7">
    <location>
        <begin position="29"/>
        <end position="71"/>
    </location>
</feature>
<dbReference type="RefSeq" id="WP_253028959.1">
    <property type="nucleotide sequence ID" value="NZ_CP098827.1"/>
</dbReference>
<protein>
    <submittedName>
        <fullName evidence="9">Lipoprotein</fullName>
    </submittedName>
</protein>
<dbReference type="InterPro" id="IPR032831">
    <property type="entry name" value="LptM_cons"/>
</dbReference>
<keyword evidence="6 9" id="KW-0449">Lipoprotein</keyword>
<evidence type="ECO:0000256" key="4">
    <source>
        <dbReference type="ARBA" id="ARBA00023139"/>
    </source>
</evidence>
<feature type="signal peptide" evidence="8">
    <location>
        <begin position="1"/>
        <end position="24"/>
    </location>
</feature>
<keyword evidence="4" id="KW-0564">Palmitate</keyword>
<evidence type="ECO:0000256" key="2">
    <source>
        <dbReference type="ARBA" id="ARBA00022729"/>
    </source>
</evidence>
<accession>A0AAU7KI73</accession>
<proteinExistence type="predicted"/>
<gene>
    <name evidence="9" type="ORF">NFG58_00755</name>
</gene>
<name>A0AAU7KI73_9GAMM</name>
<feature type="chain" id="PRO_5043829068" evidence="8">
    <location>
        <begin position="25"/>
        <end position="71"/>
    </location>
</feature>
<comment type="subcellular location">
    <subcellularLocation>
        <location evidence="1">Cell outer membrane</location>
        <topology evidence="1">Lipid-anchor</topology>
    </subcellularLocation>
</comment>
<evidence type="ECO:0000256" key="7">
    <source>
        <dbReference type="SAM" id="MobiDB-lite"/>
    </source>
</evidence>
<keyword evidence="5" id="KW-0998">Cell outer membrane</keyword>
<dbReference type="Pfam" id="PF13627">
    <property type="entry name" value="LptM_cons"/>
    <property type="match status" value="1"/>
</dbReference>
<dbReference type="EMBL" id="CP098827">
    <property type="protein sequence ID" value="XBO71284.1"/>
    <property type="molecule type" value="Genomic_DNA"/>
</dbReference>
<dbReference type="GO" id="GO:0009279">
    <property type="term" value="C:cell outer membrane"/>
    <property type="evidence" value="ECO:0007669"/>
    <property type="project" value="UniProtKB-SubCell"/>
</dbReference>